<feature type="domain" description="DdrB-like" evidence="3">
    <location>
        <begin position="36"/>
        <end position="167"/>
    </location>
</feature>
<proteinExistence type="predicted"/>
<dbReference type="Gene3D" id="2.180.10.10">
    <property type="entry name" value="RHS repeat-associated core"/>
    <property type="match status" value="1"/>
</dbReference>
<evidence type="ECO:0000313" key="5">
    <source>
        <dbReference type="EMBL" id="PHM51902.1"/>
    </source>
</evidence>
<feature type="region of interest" description="Disordered" evidence="1">
    <location>
        <begin position="311"/>
        <end position="338"/>
    </location>
</feature>
<reference evidence="4" key="1">
    <citation type="journal article" date="2017" name="J. Invertebr. Pathol.">
        <title>Identification and bacterial characteristics of Xenorhabdus hominickii ANU101 from an entomopathogenic nematode, Steinernema monticolum.</title>
        <authorList>
            <person name="Park Y."/>
            <person name="Kang S."/>
            <person name="Sadekuzzaman M."/>
            <person name="Kim H."/>
            <person name="Jung J.K."/>
            <person name="Kim Y."/>
        </authorList>
    </citation>
    <scope>NUCLEOTIDE SEQUENCE</scope>
    <source>
        <strain evidence="4">ANU101</strain>
        <plasmid evidence="4">unnamed3</plasmid>
    </source>
</reference>
<dbReference type="Pfam" id="PF18763">
    <property type="entry name" value="ddrB-ParB"/>
    <property type="match status" value="1"/>
</dbReference>
<dbReference type="NCBIfam" id="TIGR03696">
    <property type="entry name" value="Rhs_assc_core"/>
    <property type="match status" value="1"/>
</dbReference>
<dbReference type="InterPro" id="IPR022385">
    <property type="entry name" value="Rhs_assc_core"/>
</dbReference>
<dbReference type="Pfam" id="PF14436">
    <property type="entry name" value="EndoU_bacteria"/>
    <property type="match status" value="1"/>
</dbReference>
<feature type="region of interest" description="Disordered" evidence="1">
    <location>
        <begin position="1"/>
        <end position="23"/>
    </location>
</feature>
<reference evidence="5 6" key="2">
    <citation type="journal article" date="2017" name="Nat. Microbiol.">
        <title>Natural product diversity associated with the nematode symbionts Photorhabdus and Xenorhabdus.</title>
        <authorList>
            <person name="Tobias N.J."/>
            <person name="Wolff H."/>
            <person name="Djahanschiri B."/>
            <person name="Grundmann F."/>
            <person name="Kronenwerth M."/>
            <person name="Shi Y.M."/>
            <person name="Simonyi S."/>
            <person name="Grun P."/>
            <person name="Shapiro-Ilan D."/>
            <person name="Pidot S.J."/>
            <person name="Stinear T.P."/>
            <person name="Ebersberger I."/>
            <person name="Bode H.B."/>
        </authorList>
    </citation>
    <scope>NUCLEOTIDE SEQUENCE [LARGE SCALE GENOMIC DNA]</scope>
    <source>
        <strain evidence="5 6">DSM 17903</strain>
    </source>
</reference>
<keyword evidence="4" id="KW-0614">Plasmid</keyword>
<evidence type="ECO:0000259" key="2">
    <source>
        <dbReference type="Pfam" id="PF14436"/>
    </source>
</evidence>
<dbReference type="InterPro" id="IPR029501">
    <property type="entry name" value="EndoU_bac"/>
</dbReference>
<dbReference type="RefSeq" id="WP_244590811.1">
    <property type="nucleotide sequence ID" value="NZ_CAWNQJ010000024.1"/>
</dbReference>
<evidence type="ECO:0000313" key="4">
    <source>
        <dbReference type="EMBL" id="ARD69822.1"/>
    </source>
</evidence>
<evidence type="ECO:0000313" key="6">
    <source>
        <dbReference type="Proteomes" id="UP000225433"/>
    </source>
</evidence>
<gene>
    <name evidence="5" type="ORF">Xhom_04741</name>
</gene>
<sequence>MSITQTTATVQQPSAPVTPAVSNSGYGRVSYVSTVNGEKVKTAFNIVETSDLIISNHPDGRINAAYPQALQPRDRTRLSSQLQVNAIAKSLQPAQLADSALSGEGAPITGRDHIVESGNGRSMGIVKAYANGSADAYKDYLIQNAPEYGLNSALIADMARPVLIRVRLDEVDRAQFARDSNWPDTQNTIDNRVTGLFESAPAPNTGVFSQAKSIDELIRNIRSITEHHSGTLGKFAGQWLDEESGLYYNRFQYYLPETGQYISPDPIGLLGGFNPYSYVHNPANFVDPYGLETCPSAFINADVVRHASKGDWTEASSMKSKDRKDFPNGRLKSGGHGQSAINELDARGIAYNIEHTYPNGVRVGNIPSHPSKGKRTGTGQSWFPEHWSDADIKHAGKTVWDSPNNPKQDLGSGGVMVSGTYNGVFIRVVRDSKGGGSIFPDNAIQP</sequence>
<name>A0A1V0M4M1_XENHO</name>
<accession>A0A1V0M4M1</accession>
<evidence type="ECO:0000259" key="3">
    <source>
        <dbReference type="Pfam" id="PF18763"/>
    </source>
</evidence>
<dbReference type="InterPro" id="IPR050708">
    <property type="entry name" value="T6SS_VgrG/RHS"/>
</dbReference>
<dbReference type="GO" id="GO:0004519">
    <property type="term" value="F:endonuclease activity"/>
    <property type="evidence" value="ECO:0007669"/>
    <property type="project" value="InterPro"/>
</dbReference>
<dbReference type="AlphaFoldDB" id="A0A1V0M4M1"/>
<organism evidence="4">
    <name type="scientific">Xenorhabdus hominickii</name>
    <dbReference type="NCBI Taxonomy" id="351679"/>
    <lineage>
        <taxon>Bacteria</taxon>
        <taxon>Pseudomonadati</taxon>
        <taxon>Pseudomonadota</taxon>
        <taxon>Gammaproteobacteria</taxon>
        <taxon>Enterobacterales</taxon>
        <taxon>Morganellaceae</taxon>
        <taxon>Xenorhabdus</taxon>
    </lineage>
</organism>
<evidence type="ECO:0000256" key="1">
    <source>
        <dbReference type="SAM" id="MobiDB-lite"/>
    </source>
</evidence>
<dbReference type="EMBL" id="KX517800">
    <property type="protein sequence ID" value="ARD69822.1"/>
    <property type="molecule type" value="Genomic_DNA"/>
</dbReference>
<protein>
    <submittedName>
        <fullName evidence="4">Putative deoxyribonuclease RhsC</fullName>
    </submittedName>
    <submittedName>
        <fullName evidence="5">RHS family protein</fullName>
    </submittedName>
</protein>
<dbReference type="PANTHER" id="PTHR32305">
    <property type="match status" value="1"/>
</dbReference>
<dbReference type="PANTHER" id="PTHR32305:SF15">
    <property type="entry name" value="PROTEIN RHSA-RELATED"/>
    <property type="match status" value="1"/>
</dbReference>
<dbReference type="PRINTS" id="PR00394">
    <property type="entry name" value="RHSPROTEIN"/>
</dbReference>
<dbReference type="InterPro" id="IPR041398">
    <property type="entry name" value="DdrB_dom"/>
</dbReference>
<feature type="domain" description="Bacterial EndoU nuclease" evidence="2">
    <location>
        <begin position="333"/>
        <end position="442"/>
    </location>
</feature>
<dbReference type="EMBL" id="NJAI01000012">
    <property type="protein sequence ID" value="PHM51902.1"/>
    <property type="molecule type" value="Genomic_DNA"/>
</dbReference>
<geneLocation type="plasmid" evidence="4">
    <name>unnamed3</name>
</geneLocation>
<dbReference type="Proteomes" id="UP000225433">
    <property type="component" value="Unassembled WGS sequence"/>
</dbReference>